<keyword evidence="3" id="KW-0862">Zinc</keyword>
<dbReference type="InterPro" id="IPR020458">
    <property type="entry name" value="Znf_DskA_TraR_CS"/>
</dbReference>
<dbReference type="RefSeq" id="WP_108342960.1">
    <property type="nucleotide sequence ID" value="NZ_PYXZ01000001.1"/>
</dbReference>
<proteinExistence type="predicted"/>
<evidence type="ECO:0000256" key="4">
    <source>
        <dbReference type="PROSITE-ProRule" id="PRU00510"/>
    </source>
</evidence>
<dbReference type="PROSITE" id="PS51128">
    <property type="entry name" value="ZF_DKSA_2"/>
    <property type="match status" value="1"/>
</dbReference>
<dbReference type="SUPFAM" id="SSF109635">
    <property type="entry name" value="DnaK suppressor protein DksA, alpha-hairpin domain"/>
    <property type="match status" value="1"/>
</dbReference>
<sequence length="113" mass="12133">MEDPRTLLEAERSRVLARLAALTGDYDAVVAASLDTNADDEHDPEGATIAFERSQIGSLVRQARDHLAEIEAALARLEDGSYGACETCGLPIPPGRLEARPTARRCVTCASRP</sequence>
<organism evidence="6 7">
    <name type="scientific">Nocardioides currus</name>
    <dbReference type="NCBI Taxonomy" id="2133958"/>
    <lineage>
        <taxon>Bacteria</taxon>
        <taxon>Bacillati</taxon>
        <taxon>Actinomycetota</taxon>
        <taxon>Actinomycetes</taxon>
        <taxon>Propionibacteriales</taxon>
        <taxon>Nocardioidaceae</taxon>
        <taxon>Nocardioides</taxon>
    </lineage>
</organism>
<dbReference type="GO" id="GO:0008270">
    <property type="term" value="F:zinc ion binding"/>
    <property type="evidence" value="ECO:0007669"/>
    <property type="project" value="UniProtKB-KW"/>
</dbReference>
<dbReference type="InterPro" id="IPR000962">
    <property type="entry name" value="Znf_DskA_TraR"/>
</dbReference>
<dbReference type="SUPFAM" id="SSF57716">
    <property type="entry name" value="Glucocorticoid receptor-like (DNA-binding domain)"/>
    <property type="match status" value="1"/>
</dbReference>
<dbReference type="Proteomes" id="UP000244867">
    <property type="component" value="Unassembled WGS sequence"/>
</dbReference>
<dbReference type="EMBL" id="PYXZ01000001">
    <property type="protein sequence ID" value="PUA82775.1"/>
    <property type="molecule type" value="Genomic_DNA"/>
</dbReference>
<feature type="domain" description="Zinc finger DksA/TraR C4-type" evidence="5">
    <location>
        <begin position="80"/>
        <end position="112"/>
    </location>
</feature>
<evidence type="ECO:0000256" key="1">
    <source>
        <dbReference type="ARBA" id="ARBA00022723"/>
    </source>
</evidence>
<keyword evidence="1" id="KW-0479">Metal-binding</keyword>
<dbReference type="PANTHER" id="PTHR33823:SF4">
    <property type="entry name" value="GENERAL STRESS PROTEIN 16O"/>
    <property type="match status" value="1"/>
</dbReference>
<dbReference type="InterPro" id="IPR037187">
    <property type="entry name" value="DnaK_N"/>
</dbReference>
<dbReference type="PANTHER" id="PTHR33823">
    <property type="entry name" value="RNA POLYMERASE-BINDING TRANSCRIPTION FACTOR DKSA-RELATED"/>
    <property type="match status" value="1"/>
</dbReference>
<evidence type="ECO:0000313" key="6">
    <source>
        <dbReference type="EMBL" id="PUA82775.1"/>
    </source>
</evidence>
<dbReference type="GO" id="GO:0003677">
    <property type="term" value="F:DNA binding"/>
    <property type="evidence" value="ECO:0007669"/>
    <property type="project" value="UniProtKB-KW"/>
</dbReference>
<dbReference type="Gene3D" id="1.20.120.910">
    <property type="entry name" value="DksA, coiled-coil domain"/>
    <property type="match status" value="1"/>
</dbReference>
<evidence type="ECO:0000313" key="7">
    <source>
        <dbReference type="Proteomes" id="UP000244867"/>
    </source>
</evidence>
<keyword evidence="2" id="KW-0863">Zinc-finger</keyword>
<keyword evidence="7" id="KW-1185">Reference proteome</keyword>
<dbReference type="PROSITE" id="PS01102">
    <property type="entry name" value="ZF_DKSA_1"/>
    <property type="match status" value="1"/>
</dbReference>
<protein>
    <submittedName>
        <fullName evidence="6">DNA-binding protein</fullName>
    </submittedName>
</protein>
<gene>
    <name evidence="6" type="ORF">C7S10_03415</name>
</gene>
<dbReference type="AlphaFoldDB" id="A0A2R7Z298"/>
<feature type="zinc finger region" description="dksA C4-type" evidence="4">
    <location>
        <begin position="85"/>
        <end position="109"/>
    </location>
</feature>
<reference evidence="6 7" key="1">
    <citation type="submission" date="2018-03" db="EMBL/GenBank/DDBJ databases">
        <authorList>
            <person name="Keele B.F."/>
        </authorList>
    </citation>
    <scope>NUCLEOTIDE SEQUENCE [LARGE SCALE GENOMIC DNA]</scope>
    <source>
        <strain evidence="6 7">IB-3</strain>
    </source>
</reference>
<evidence type="ECO:0000259" key="5">
    <source>
        <dbReference type="Pfam" id="PF01258"/>
    </source>
</evidence>
<dbReference type="InterPro" id="IPR020460">
    <property type="entry name" value="Znf_C4-type_bac"/>
</dbReference>
<dbReference type="Pfam" id="PF01258">
    <property type="entry name" value="zf-dskA_traR"/>
    <property type="match status" value="1"/>
</dbReference>
<name>A0A2R7Z298_9ACTN</name>
<evidence type="ECO:0000256" key="2">
    <source>
        <dbReference type="ARBA" id="ARBA00022771"/>
    </source>
</evidence>
<dbReference type="PRINTS" id="PR00618">
    <property type="entry name" value="DKSAZNFINGER"/>
</dbReference>
<evidence type="ECO:0000256" key="3">
    <source>
        <dbReference type="ARBA" id="ARBA00022833"/>
    </source>
</evidence>
<keyword evidence="6" id="KW-0238">DNA-binding</keyword>
<comment type="caution">
    <text evidence="6">The sequence shown here is derived from an EMBL/GenBank/DDBJ whole genome shotgun (WGS) entry which is preliminary data.</text>
</comment>
<accession>A0A2R7Z298</accession>
<dbReference type="OrthoDB" id="1121111at2"/>